<reference evidence="1" key="1">
    <citation type="submission" date="2023-04" db="EMBL/GenBank/DDBJ databases">
        <title>Four porcine-derived lactic acid bacteria strains analyses and their evaluation as potential probiotics based on genomics.</title>
        <authorList>
            <person name="Niu D."/>
        </authorList>
    </citation>
    <scope>NUCLEOTIDE SEQUENCE</scope>
    <source>
        <strain evidence="1">ZSB1</strain>
    </source>
</reference>
<dbReference type="EMBL" id="CP123751">
    <property type="protein sequence ID" value="WHQ80638.1"/>
    <property type="molecule type" value="Genomic_DNA"/>
</dbReference>
<protein>
    <submittedName>
        <fullName evidence="1">Uncharacterized protein</fullName>
    </submittedName>
</protein>
<accession>A0AAJ6FP08</accession>
<dbReference type="AlphaFoldDB" id="A0AAJ6FP08"/>
<organism evidence="1 2">
    <name type="scientific">Ligilactobacillus animalis</name>
    <dbReference type="NCBI Taxonomy" id="1605"/>
    <lineage>
        <taxon>Bacteria</taxon>
        <taxon>Bacillati</taxon>
        <taxon>Bacillota</taxon>
        <taxon>Bacilli</taxon>
        <taxon>Lactobacillales</taxon>
        <taxon>Lactobacillaceae</taxon>
        <taxon>Ligilactobacillus</taxon>
    </lineage>
</organism>
<gene>
    <name evidence="1" type="ORF">QFF56_02850</name>
</gene>
<sequence length="72" mass="8270">MEKLRLEIKKRVTKSDDFGYSYEYDIKINGHKLGRGVTGVKLEMKASDKPRVMIECIPDELDVDVKALLERG</sequence>
<evidence type="ECO:0000313" key="2">
    <source>
        <dbReference type="Proteomes" id="UP001238155"/>
    </source>
</evidence>
<dbReference type="Proteomes" id="UP001238155">
    <property type="component" value="Chromosome"/>
</dbReference>
<proteinExistence type="predicted"/>
<dbReference type="RefSeq" id="WP_283534832.1">
    <property type="nucleotide sequence ID" value="NZ_CP123751.1"/>
</dbReference>
<name>A0AAJ6FP08_9LACO</name>
<evidence type="ECO:0000313" key="1">
    <source>
        <dbReference type="EMBL" id="WHQ80638.1"/>
    </source>
</evidence>